<comment type="subcellular location">
    <subcellularLocation>
        <location evidence="2">Cytoplasm</location>
    </subcellularLocation>
    <subcellularLocation>
        <location evidence="1">Membrane</location>
    </subcellularLocation>
</comment>
<feature type="region of interest" description="Disordered" evidence="7">
    <location>
        <begin position="706"/>
        <end position="743"/>
    </location>
</feature>
<dbReference type="GO" id="GO:0015031">
    <property type="term" value="P:protein transport"/>
    <property type="evidence" value="ECO:0007669"/>
    <property type="project" value="UniProtKB-KW"/>
</dbReference>
<dbReference type="GO" id="GO:0016020">
    <property type="term" value="C:membrane"/>
    <property type="evidence" value="ECO:0007669"/>
    <property type="project" value="UniProtKB-SubCell"/>
</dbReference>
<dbReference type="Gene3D" id="1.10.220.20">
    <property type="match status" value="1"/>
</dbReference>
<feature type="region of interest" description="Disordered" evidence="7">
    <location>
        <begin position="483"/>
        <end position="519"/>
    </location>
</feature>
<name>A0A0S4IZH2_BODSA</name>
<keyword evidence="6" id="KW-0472">Membrane</keyword>
<dbReference type="OrthoDB" id="430364at2759"/>
<evidence type="ECO:0000313" key="9">
    <source>
        <dbReference type="EMBL" id="CUG62779.1"/>
    </source>
</evidence>
<dbReference type="Gene3D" id="1.10.1000.11">
    <property type="entry name" value="Arf Nucleotide-binding Site Opener,domain 2"/>
    <property type="match status" value="1"/>
</dbReference>
<dbReference type="PANTHER" id="PTHR10663:SF375">
    <property type="entry name" value="LD29171P"/>
    <property type="match status" value="1"/>
</dbReference>
<dbReference type="GO" id="GO:0032012">
    <property type="term" value="P:regulation of ARF protein signal transduction"/>
    <property type="evidence" value="ECO:0007669"/>
    <property type="project" value="InterPro"/>
</dbReference>
<keyword evidence="3" id="KW-0813">Transport</keyword>
<evidence type="ECO:0000256" key="4">
    <source>
        <dbReference type="ARBA" id="ARBA00022490"/>
    </source>
</evidence>
<dbReference type="PANTHER" id="PTHR10663">
    <property type="entry name" value="GUANYL-NUCLEOTIDE EXCHANGE FACTOR"/>
    <property type="match status" value="1"/>
</dbReference>
<evidence type="ECO:0000256" key="5">
    <source>
        <dbReference type="ARBA" id="ARBA00022927"/>
    </source>
</evidence>
<dbReference type="InterPro" id="IPR016024">
    <property type="entry name" value="ARM-type_fold"/>
</dbReference>
<evidence type="ECO:0000256" key="1">
    <source>
        <dbReference type="ARBA" id="ARBA00004370"/>
    </source>
</evidence>
<dbReference type="Pfam" id="PF12783">
    <property type="entry name" value="Sec7-like_HUS"/>
    <property type="match status" value="1"/>
</dbReference>
<dbReference type="SUPFAM" id="SSF48371">
    <property type="entry name" value="ARM repeat"/>
    <property type="match status" value="2"/>
</dbReference>
<dbReference type="FunFam" id="1.10.1000.11:FF:000002">
    <property type="entry name" value="Cytohesin 1"/>
    <property type="match status" value="1"/>
</dbReference>
<dbReference type="OMA" id="EVMCAYI"/>
<gene>
    <name evidence="9" type="ORF">BSAL_82175</name>
</gene>
<feature type="compositionally biased region" description="Low complexity" evidence="7">
    <location>
        <begin position="722"/>
        <end position="735"/>
    </location>
</feature>
<dbReference type="Proteomes" id="UP000051952">
    <property type="component" value="Unassembled WGS sequence"/>
</dbReference>
<dbReference type="SUPFAM" id="SSF48425">
    <property type="entry name" value="Sec7 domain"/>
    <property type="match status" value="1"/>
</dbReference>
<dbReference type="InterPro" id="IPR023394">
    <property type="entry name" value="Sec7_C_sf"/>
</dbReference>
<keyword evidence="5" id="KW-0653">Protein transport</keyword>
<organism evidence="9 10">
    <name type="scientific">Bodo saltans</name>
    <name type="common">Flagellated protozoan</name>
    <dbReference type="NCBI Taxonomy" id="75058"/>
    <lineage>
        <taxon>Eukaryota</taxon>
        <taxon>Discoba</taxon>
        <taxon>Euglenozoa</taxon>
        <taxon>Kinetoplastea</taxon>
        <taxon>Metakinetoplastina</taxon>
        <taxon>Eubodonida</taxon>
        <taxon>Bodonidae</taxon>
        <taxon>Bodo</taxon>
    </lineage>
</organism>
<dbReference type="InterPro" id="IPR000904">
    <property type="entry name" value="Sec7_dom"/>
</dbReference>
<dbReference type="Pfam" id="PF16213">
    <property type="entry name" value="DCB"/>
    <property type="match status" value="1"/>
</dbReference>
<dbReference type="VEuPathDB" id="TriTrypDB:BSAL_82175"/>
<dbReference type="InterPro" id="IPR015403">
    <property type="entry name" value="Mon2/Sec7/BIG1-like_HDS"/>
</dbReference>
<dbReference type="Pfam" id="PF09324">
    <property type="entry name" value="Sec7-like_HDS"/>
    <property type="match status" value="1"/>
</dbReference>
<dbReference type="PROSITE" id="PS50190">
    <property type="entry name" value="SEC7"/>
    <property type="match status" value="1"/>
</dbReference>
<dbReference type="CDD" id="cd00171">
    <property type="entry name" value="Sec7"/>
    <property type="match status" value="1"/>
</dbReference>
<evidence type="ECO:0000256" key="6">
    <source>
        <dbReference type="ARBA" id="ARBA00023136"/>
    </source>
</evidence>
<evidence type="ECO:0000256" key="7">
    <source>
        <dbReference type="SAM" id="MobiDB-lite"/>
    </source>
</evidence>
<feature type="compositionally biased region" description="Basic and acidic residues" evidence="7">
    <location>
        <begin position="483"/>
        <end position="503"/>
    </location>
</feature>
<accession>A0A0S4IZH2</accession>
<dbReference type="InterPro" id="IPR035999">
    <property type="entry name" value="Sec7_dom_sf"/>
</dbReference>
<reference evidence="10" key="1">
    <citation type="submission" date="2015-09" db="EMBL/GenBank/DDBJ databases">
        <authorList>
            <consortium name="Pathogen Informatics"/>
        </authorList>
    </citation>
    <scope>NUCLEOTIDE SEQUENCE [LARGE SCALE GENOMIC DNA]</scope>
    <source>
        <strain evidence="10">Lake Konstanz</strain>
    </source>
</reference>
<dbReference type="GO" id="GO:0005737">
    <property type="term" value="C:cytoplasm"/>
    <property type="evidence" value="ECO:0007669"/>
    <property type="project" value="UniProtKB-SubCell"/>
</dbReference>
<proteinExistence type="predicted"/>
<feature type="domain" description="SEC7" evidence="8">
    <location>
        <begin position="518"/>
        <end position="706"/>
    </location>
</feature>
<dbReference type="InterPro" id="IPR032691">
    <property type="entry name" value="Mon2/Sec7/BIG1-like_HUS"/>
</dbReference>
<dbReference type="GO" id="GO:0005085">
    <property type="term" value="F:guanyl-nucleotide exchange factor activity"/>
    <property type="evidence" value="ECO:0007669"/>
    <property type="project" value="InterPro"/>
</dbReference>
<dbReference type="SMART" id="SM00222">
    <property type="entry name" value="Sec7"/>
    <property type="match status" value="1"/>
</dbReference>
<dbReference type="EMBL" id="CYKH01000904">
    <property type="protein sequence ID" value="CUG62779.1"/>
    <property type="molecule type" value="Genomic_DNA"/>
</dbReference>
<evidence type="ECO:0000256" key="3">
    <source>
        <dbReference type="ARBA" id="ARBA00022448"/>
    </source>
</evidence>
<evidence type="ECO:0000259" key="8">
    <source>
        <dbReference type="PROSITE" id="PS50190"/>
    </source>
</evidence>
<feature type="region of interest" description="Disordered" evidence="7">
    <location>
        <begin position="227"/>
        <end position="261"/>
    </location>
</feature>
<protein>
    <submittedName>
        <fullName evidence="9">Guanine-nucleotide exchange factor, Sec7, putative</fullName>
    </submittedName>
</protein>
<evidence type="ECO:0000256" key="2">
    <source>
        <dbReference type="ARBA" id="ARBA00004496"/>
    </source>
</evidence>
<dbReference type="Pfam" id="PF01369">
    <property type="entry name" value="Sec7"/>
    <property type="match status" value="1"/>
</dbReference>
<evidence type="ECO:0000313" key="10">
    <source>
        <dbReference type="Proteomes" id="UP000051952"/>
    </source>
</evidence>
<feature type="compositionally biased region" description="Basic and acidic residues" evidence="7">
    <location>
        <begin position="230"/>
        <end position="247"/>
    </location>
</feature>
<keyword evidence="4" id="KW-0963">Cytoplasm</keyword>
<keyword evidence="10" id="KW-1185">Reference proteome</keyword>
<dbReference type="InterPro" id="IPR032629">
    <property type="entry name" value="DCB_dom"/>
</dbReference>
<sequence length="1599" mass="177055">MKNWVLAMSTQGLSDFAIKEFDKLTSVCKDKHAFIRHCCSFVVSELKKDSSLDHLSPEERANMIFYPLKISAETRDELFVIPALRVIQLMLAHGILDSSFVYKAPDVPQLPKQKKFFSFGNGGSETPPSQTPKNEKEDNVPLVQVVLGIICMNATIPSEELQMLVVRALLTAVSTSRCEVHGSSLLLCIRTACDVYLQAKALPTQTSAKAALSQMIGTVQLKLESEEDAADSRQLEQNGEHDDDDAHTTTSDNTNDGGDKDGIAFESVNERDCFLVLRSLCKLSSKPIPDGAAIESIEMRNKTLSLTLLYNLVSNMGPVFASRPSCSMAIHKYLCVSLLNNFTSSSAEVTKISANILLQLLLEHRHKLKSKIGVFFANVLFPILESPNSSFAHRSAVLTLLEKVLSDGQAVTDIFVNFDCALSTVNLYHQIILRVAKVVQISHTTPNWITPLQDSALKLQGAQAVSAHVVALRKWIAVQQEANKERQAQDTEASGRGDSNGREEDPDGSPGGTSKAGDFERMLKGKKSFETLIEVFNTKKAKEGIALALKMGVITEETPQAIAQFLVTKGLDKVRVGEYLAHNNAHAKECLKEFILLNDFTGLEIDEAMRVFLGKFKILGEAEVVDRTMEMFAERYCEQNPDAFSSPGTAYILSFSIMMLNTDAHSRHVKSKMTLAEFIRNNKGIDDGRDLADGTMENIYHRITTREIKLDNENGPSPAQESSPSKPSNSGGNSSINLNADGTRRDTDTIFTSLEKKKQMSYKTETEQLKQQSMMLLTADADELTEFQVAGGIEVAAAMWEASWTAVLPALSVPMEESEDEAMINCCLEGFDNAMTINCTFKLATERKAFISSLLAFTHLTSFREIYYKNVKSITTLITIACREGNSLEGSWYEILRCISWLEKLHLLSDSQSTKDLSATNTRRDSISQRAAELKKVELHNAEIVAHNIDQVLVDRVFSRSGELEGRAVVDLVEALCHVSAEELQEQPRPRTYSLQKLVEVAEINIGRLRYVWSQMWQHLSKHFISVGLDKQQIVAMFVVDSLRQLAMKFLQRDELGNFNFQRDFLKPFEVIAAQTKRSEIHELIIASLGQMIDARARNIMSGWKIVLNTLGRCGNNLNRGVVLSAAAVLEKLTIHQIALLATPELMTELVNAWSMFGANTVDSALSLKAVRYIRLFAFYASRGIPAAYVVSLFTPQEDGEVGTVETLLHRITADETHLGPLISIRSSDGSSSYDFKLWLAILAACSSLSGVADMDIRFAAVEALFGVLRQYGELFGENDWHMILGGTVFPIFENLLCDLSLFSGESSSGDLGKTQRSLQLRLLESSMRNSLGLVVQFYTILEPQLEELLDAFVSCARRADEEVIRLGYEMVAEMMQTLADAGLPQRDLWETLGRSLSTHMEQLKEEIEDGTERPVSMDVEVTQTVRIAFTSLLALCELCGKMISGGKAPASVVGTFTTFIRLSFDLCTRVLDGAGGRLDQDLGITVLACEEAACESYIDCAASGLLENDDERIYFFDFMQAVLRRTVVSHAAVDGPAAEEYNMLAIVTVSIIEFTTHADEGVRKGLLDITYDTMCELITLCNQPISKALAPLFVKARQ</sequence>